<dbReference type="Gene3D" id="3.40.250.10">
    <property type="entry name" value="Rhodanese-like domain"/>
    <property type="match status" value="1"/>
</dbReference>
<dbReference type="GO" id="GO:0010971">
    <property type="term" value="P:positive regulation of G2/M transition of mitotic cell cycle"/>
    <property type="evidence" value="ECO:0007669"/>
    <property type="project" value="TreeGrafter"/>
</dbReference>
<evidence type="ECO:0000256" key="1">
    <source>
        <dbReference type="ARBA" id="ARBA00011065"/>
    </source>
</evidence>
<feature type="compositionally biased region" description="Low complexity" evidence="9">
    <location>
        <begin position="107"/>
        <end position="122"/>
    </location>
</feature>
<evidence type="ECO:0000313" key="11">
    <source>
        <dbReference type="EMBL" id="ELR21362.1"/>
    </source>
</evidence>
<keyword evidence="6 8" id="KW-0131">Cell cycle</keyword>
<dbReference type="AlphaFoldDB" id="L8H7Y9"/>
<feature type="compositionally biased region" description="Low complexity" evidence="9">
    <location>
        <begin position="130"/>
        <end position="139"/>
    </location>
</feature>
<reference evidence="11 12" key="1">
    <citation type="journal article" date="2013" name="Genome Biol.">
        <title>Genome of Acanthamoeba castellanii highlights extensive lateral gene transfer and early evolution of tyrosine kinase signaling.</title>
        <authorList>
            <person name="Clarke M."/>
            <person name="Lohan A.J."/>
            <person name="Liu B."/>
            <person name="Lagkouvardos I."/>
            <person name="Roy S."/>
            <person name="Zafar N."/>
            <person name="Bertelli C."/>
            <person name="Schilde C."/>
            <person name="Kianianmomeni A."/>
            <person name="Burglin T.R."/>
            <person name="Frech C."/>
            <person name="Turcotte B."/>
            <person name="Kopec K.O."/>
            <person name="Synnott J.M."/>
            <person name="Choo C."/>
            <person name="Paponov I."/>
            <person name="Finkler A."/>
            <person name="Soon Heng Tan C."/>
            <person name="Hutchins A.P."/>
            <person name="Weinmeier T."/>
            <person name="Rattei T."/>
            <person name="Chu J.S."/>
            <person name="Gimenez G."/>
            <person name="Irimia M."/>
            <person name="Rigden D.J."/>
            <person name="Fitzpatrick D.A."/>
            <person name="Lorenzo-Morales J."/>
            <person name="Bateman A."/>
            <person name="Chiu C.H."/>
            <person name="Tang P."/>
            <person name="Hegemann P."/>
            <person name="Fromm H."/>
            <person name="Raoult D."/>
            <person name="Greub G."/>
            <person name="Miranda-Saavedra D."/>
            <person name="Chen N."/>
            <person name="Nash P."/>
            <person name="Ginger M.L."/>
            <person name="Horn M."/>
            <person name="Schaap P."/>
            <person name="Caler L."/>
            <person name="Loftus B."/>
        </authorList>
    </citation>
    <scope>NUCLEOTIDE SEQUENCE [LARGE SCALE GENOMIC DNA]</scope>
    <source>
        <strain evidence="11 12">Neff</strain>
    </source>
</reference>
<dbReference type="STRING" id="1257118.L8H7Y9"/>
<dbReference type="FunFam" id="3.40.250.10:FF:000021">
    <property type="entry name" value="M-phase inducer phosphatase cdc-25.2"/>
    <property type="match status" value="1"/>
</dbReference>
<dbReference type="EMBL" id="KB007904">
    <property type="protein sequence ID" value="ELR21362.1"/>
    <property type="molecule type" value="Genomic_DNA"/>
</dbReference>
<gene>
    <name evidence="11" type="ORF">ACA1_182960</name>
</gene>
<evidence type="ECO:0000259" key="10">
    <source>
        <dbReference type="PROSITE" id="PS50206"/>
    </source>
</evidence>
<evidence type="ECO:0000256" key="9">
    <source>
        <dbReference type="SAM" id="MobiDB-lite"/>
    </source>
</evidence>
<evidence type="ECO:0000256" key="4">
    <source>
        <dbReference type="ARBA" id="ARBA00022801"/>
    </source>
</evidence>
<dbReference type="Proteomes" id="UP000011083">
    <property type="component" value="Unassembled WGS sequence"/>
</dbReference>
<comment type="catalytic activity">
    <reaction evidence="7 8">
        <text>O-phospho-L-tyrosyl-[protein] + H2O = L-tyrosyl-[protein] + phosphate</text>
        <dbReference type="Rhea" id="RHEA:10684"/>
        <dbReference type="Rhea" id="RHEA-COMP:10136"/>
        <dbReference type="Rhea" id="RHEA-COMP:20101"/>
        <dbReference type="ChEBI" id="CHEBI:15377"/>
        <dbReference type="ChEBI" id="CHEBI:43474"/>
        <dbReference type="ChEBI" id="CHEBI:46858"/>
        <dbReference type="ChEBI" id="CHEBI:61978"/>
        <dbReference type="EC" id="3.1.3.48"/>
    </reaction>
</comment>
<feature type="compositionally biased region" description="Acidic residues" evidence="9">
    <location>
        <begin position="251"/>
        <end position="267"/>
    </location>
</feature>
<accession>L8H7Y9</accession>
<feature type="compositionally biased region" description="Basic residues" evidence="9">
    <location>
        <begin position="87"/>
        <end position="97"/>
    </location>
</feature>
<dbReference type="GO" id="GO:0005634">
    <property type="term" value="C:nucleus"/>
    <property type="evidence" value="ECO:0007669"/>
    <property type="project" value="TreeGrafter"/>
</dbReference>
<comment type="function">
    <text evidence="8">Tyrosine protein phosphatase which functions as a dosage-dependent inducer of mitotic progression.</text>
</comment>
<dbReference type="KEGG" id="acan:ACA1_182960"/>
<dbReference type="SUPFAM" id="SSF52821">
    <property type="entry name" value="Rhodanese/Cell cycle control phosphatase"/>
    <property type="match status" value="1"/>
</dbReference>
<dbReference type="GO" id="GO:0000086">
    <property type="term" value="P:G2/M transition of mitotic cell cycle"/>
    <property type="evidence" value="ECO:0007669"/>
    <property type="project" value="TreeGrafter"/>
</dbReference>
<feature type="region of interest" description="Disordered" evidence="9">
    <location>
        <begin position="196"/>
        <end position="226"/>
    </location>
</feature>
<dbReference type="Pfam" id="PF00581">
    <property type="entry name" value="Rhodanese"/>
    <property type="match status" value="1"/>
</dbReference>
<evidence type="ECO:0000256" key="8">
    <source>
        <dbReference type="RuleBase" id="RU368028"/>
    </source>
</evidence>
<keyword evidence="4 8" id="KW-0378">Hydrolase</keyword>
<keyword evidence="12" id="KW-1185">Reference proteome</keyword>
<sequence length="688" mass="73752">MCDSMDLSPVSKLSSNFQDLYTAGDREVPVRKSLFGAQSAQSTTSSSSATSPDAFASFSALAELTSSASAHPGNTFKKPLGPSTKLTRAKKLHHSDKRKPGSFIVRSTTTSSSSSLTASSSSIYTAPHPSTSSTSSLLTTSSDDVAAMRRAGRAQSFCFGDRSPLSPIDLDHENRVAAQQPSSKARNLFNCVDDGLSRDTSPYSGQRSVGSCPTSRRACQAITSSTSSKLPTLRLDQLPTMDCDDLAAARDDDDDLYDDDNGENDDNDNNKENVVPTAISGASPYRPPLFQLSPSPSSPSRSRRAGSMTDRPHLRRHNVGLLASDDDLAGAAADDQSFRIHHRGLSVSSAAVPTTASPFNSSGLASSLTSSSSAVVSTSPFAAPTSSFLSTSTSVATSPFNGAEAKPAAGGGGLTMSGVSAGINARRLKMRVGRSLTMSCGSLPALHPMSSATSPSTSTPDMREAHVPVLPTNPHASHSDLPCIEPATLMRLLRGEFDGVFTRLFVIDCRFQYEYDGGHIRGALNLPTTQDVEKYFMTNPIPLKEKVCIIFHCEFSSHRGPVLCRYLRSWDRKMHEHCYPELYYPEMYVLEGGYKKFWETAEAPAFCEPQAYVPMNHSNFSKEMKTGLASIRNFSTKKQGSGSLRSRSWTVDAQDVATVAALRPVRFPRLAAVPSPLGAAAADHHLDD</sequence>
<keyword evidence="5 8" id="KW-0904">Protein phosphatase</keyword>
<dbReference type="InterPro" id="IPR036873">
    <property type="entry name" value="Rhodanese-like_dom_sf"/>
</dbReference>
<organism evidence="11 12">
    <name type="scientific">Acanthamoeba castellanii (strain ATCC 30010 / Neff)</name>
    <dbReference type="NCBI Taxonomy" id="1257118"/>
    <lineage>
        <taxon>Eukaryota</taxon>
        <taxon>Amoebozoa</taxon>
        <taxon>Discosea</taxon>
        <taxon>Longamoebia</taxon>
        <taxon>Centramoebida</taxon>
        <taxon>Acanthamoebidae</taxon>
        <taxon>Acanthamoeba</taxon>
    </lineage>
</organism>
<dbReference type="SMART" id="SM00450">
    <property type="entry name" value="RHOD"/>
    <property type="match status" value="1"/>
</dbReference>
<dbReference type="OrthoDB" id="26523at2759"/>
<dbReference type="PRINTS" id="PR00716">
    <property type="entry name" value="MPIPHPHTASE"/>
</dbReference>
<evidence type="ECO:0000256" key="5">
    <source>
        <dbReference type="ARBA" id="ARBA00022912"/>
    </source>
</evidence>
<evidence type="ECO:0000256" key="7">
    <source>
        <dbReference type="ARBA" id="ARBA00051722"/>
    </source>
</evidence>
<dbReference type="PANTHER" id="PTHR10828:SF17">
    <property type="entry name" value="PROTEIN-TYROSINE-PHOSPHATASE"/>
    <property type="match status" value="1"/>
</dbReference>
<dbReference type="VEuPathDB" id="AmoebaDB:ACA1_182960"/>
<evidence type="ECO:0000256" key="6">
    <source>
        <dbReference type="ARBA" id="ARBA00023306"/>
    </source>
</evidence>
<feature type="compositionally biased region" description="Polar residues" evidence="9">
    <location>
        <begin position="198"/>
        <end position="214"/>
    </location>
</feature>
<dbReference type="GO" id="GO:0051301">
    <property type="term" value="P:cell division"/>
    <property type="evidence" value="ECO:0007669"/>
    <property type="project" value="UniProtKB-UniRule"/>
</dbReference>
<comment type="similarity">
    <text evidence="1 8">Belongs to the MPI phosphatase family.</text>
</comment>
<keyword evidence="2 8" id="KW-0132">Cell division</keyword>
<dbReference type="InterPro" id="IPR000751">
    <property type="entry name" value="MPI_Phosphatase"/>
</dbReference>
<feature type="region of interest" description="Disordered" evidence="9">
    <location>
        <begin position="250"/>
        <end position="317"/>
    </location>
</feature>
<evidence type="ECO:0000256" key="2">
    <source>
        <dbReference type="ARBA" id="ARBA00022618"/>
    </source>
</evidence>
<dbReference type="InterPro" id="IPR001763">
    <property type="entry name" value="Rhodanese-like_dom"/>
</dbReference>
<dbReference type="PANTHER" id="PTHR10828">
    <property type="entry name" value="M-PHASE INDUCER PHOSPHATASE DUAL SPECIFICITY PHOSPHATASE CDC25"/>
    <property type="match status" value="1"/>
</dbReference>
<dbReference type="GO" id="GO:0004725">
    <property type="term" value="F:protein tyrosine phosphatase activity"/>
    <property type="evidence" value="ECO:0007669"/>
    <property type="project" value="UniProtKB-UniRule"/>
</dbReference>
<dbReference type="EC" id="3.1.3.48" evidence="8"/>
<keyword evidence="3 8" id="KW-0498">Mitosis</keyword>
<name>L8H7Y9_ACACF</name>
<dbReference type="GO" id="GO:0110032">
    <property type="term" value="P:positive regulation of G2/MI transition of meiotic cell cycle"/>
    <property type="evidence" value="ECO:0007669"/>
    <property type="project" value="TreeGrafter"/>
</dbReference>
<feature type="domain" description="Rhodanese" evidence="10">
    <location>
        <begin position="506"/>
        <end position="606"/>
    </location>
</feature>
<dbReference type="PROSITE" id="PS50206">
    <property type="entry name" value="RHODANESE_3"/>
    <property type="match status" value="1"/>
</dbReference>
<protein>
    <recommendedName>
        <fullName evidence="8">M-phase inducer phosphatase</fullName>
        <ecNumber evidence="8">3.1.3.48</ecNumber>
    </recommendedName>
</protein>
<feature type="region of interest" description="Disordered" evidence="9">
    <location>
        <begin position="69"/>
        <end position="139"/>
    </location>
</feature>
<evidence type="ECO:0000313" key="12">
    <source>
        <dbReference type="Proteomes" id="UP000011083"/>
    </source>
</evidence>
<dbReference type="RefSeq" id="XP_004345906.1">
    <property type="nucleotide sequence ID" value="XM_004345856.1"/>
</dbReference>
<proteinExistence type="inferred from homology"/>
<dbReference type="GeneID" id="14922254"/>
<dbReference type="GO" id="GO:0005737">
    <property type="term" value="C:cytoplasm"/>
    <property type="evidence" value="ECO:0007669"/>
    <property type="project" value="TreeGrafter"/>
</dbReference>
<dbReference type="CDD" id="cd01530">
    <property type="entry name" value="Cdc25"/>
    <property type="match status" value="1"/>
</dbReference>
<evidence type="ECO:0000256" key="3">
    <source>
        <dbReference type="ARBA" id="ARBA00022776"/>
    </source>
</evidence>